<sequence length="140" mass="15799">MSNPIEGYPEDAISRKCEDLFGYPPKRFQLEAAKALHAGRDVVVVSPTGSEKSLIERLPFLYSDIAKSSMLIIVSPLKALQKEQVTKDREAVCVNEETKTPALLKRINEKEARRIYMGPEQLRMNSINWKNPRGPSLSLD</sequence>
<gene>
    <name evidence="1" type="ORF">QFC21_002295</name>
</gene>
<proteinExistence type="predicted"/>
<accession>A0ACC2VXE5</accession>
<evidence type="ECO:0000313" key="2">
    <source>
        <dbReference type="Proteomes" id="UP001227268"/>
    </source>
</evidence>
<reference evidence="1" key="1">
    <citation type="submission" date="2023-04" db="EMBL/GenBank/DDBJ databases">
        <title>Draft Genome sequencing of Naganishia species isolated from polar environments using Oxford Nanopore Technology.</title>
        <authorList>
            <person name="Leo P."/>
            <person name="Venkateswaran K."/>
        </authorList>
    </citation>
    <scope>NUCLEOTIDE SEQUENCE</scope>
    <source>
        <strain evidence="1">MNA-CCFEE 5423</strain>
    </source>
</reference>
<organism evidence="1 2">
    <name type="scientific">Naganishia friedmannii</name>
    <dbReference type="NCBI Taxonomy" id="89922"/>
    <lineage>
        <taxon>Eukaryota</taxon>
        <taxon>Fungi</taxon>
        <taxon>Dikarya</taxon>
        <taxon>Basidiomycota</taxon>
        <taxon>Agaricomycotina</taxon>
        <taxon>Tremellomycetes</taxon>
        <taxon>Filobasidiales</taxon>
        <taxon>Filobasidiaceae</taxon>
        <taxon>Naganishia</taxon>
    </lineage>
</organism>
<protein>
    <submittedName>
        <fullName evidence="1">Uncharacterized protein</fullName>
    </submittedName>
</protein>
<dbReference type="Proteomes" id="UP001227268">
    <property type="component" value="Unassembled WGS sequence"/>
</dbReference>
<comment type="caution">
    <text evidence="1">The sequence shown here is derived from an EMBL/GenBank/DDBJ whole genome shotgun (WGS) entry which is preliminary data.</text>
</comment>
<dbReference type="EMBL" id="JASBWT010000006">
    <property type="protein sequence ID" value="KAJ9103833.1"/>
    <property type="molecule type" value="Genomic_DNA"/>
</dbReference>
<evidence type="ECO:0000313" key="1">
    <source>
        <dbReference type="EMBL" id="KAJ9103833.1"/>
    </source>
</evidence>
<keyword evidence="2" id="KW-1185">Reference proteome</keyword>
<name>A0ACC2VXE5_9TREE</name>